<organism evidence="2 3">
    <name type="scientific">Gossypium davidsonii</name>
    <name type="common">Davidson's cotton</name>
    <name type="synonym">Gossypium klotzschianum subsp. davidsonii</name>
    <dbReference type="NCBI Taxonomy" id="34287"/>
    <lineage>
        <taxon>Eukaryota</taxon>
        <taxon>Viridiplantae</taxon>
        <taxon>Streptophyta</taxon>
        <taxon>Embryophyta</taxon>
        <taxon>Tracheophyta</taxon>
        <taxon>Spermatophyta</taxon>
        <taxon>Magnoliopsida</taxon>
        <taxon>eudicotyledons</taxon>
        <taxon>Gunneridae</taxon>
        <taxon>Pentapetalae</taxon>
        <taxon>rosids</taxon>
        <taxon>malvids</taxon>
        <taxon>Malvales</taxon>
        <taxon>Malvaceae</taxon>
        <taxon>Malvoideae</taxon>
        <taxon>Gossypium</taxon>
    </lineage>
</organism>
<dbReference type="Pfam" id="PF04578">
    <property type="entry name" value="DUF594"/>
    <property type="match status" value="1"/>
</dbReference>
<evidence type="ECO:0000313" key="2">
    <source>
        <dbReference type="EMBL" id="MBA0621473.1"/>
    </source>
</evidence>
<gene>
    <name evidence="2" type="ORF">Godav_007095</name>
</gene>
<evidence type="ECO:0000256" key="1">
    <source>
        <dbReference type="SAM" id="MobiDB-lite"/>
    </source>
</evidence>
<proteinExistence type="predicted"/>
<dbReference type="EMBL" id="JABFAC010000008">
    <property type="protein sequence ID" value="MBA0621473.1"/>
    <property type="molecule type" value="Genomic_DNA"/>
</dbReference>
<comment type="caution">
    <text evidence="2">The sequence shown here is derived from an EMBL/GenBank/DDBJ whole genome shotgun (WGS) entry which is preliminary data.</text>
</comment>
<dbReference type="Proteomes" id="UP000593561">
    <property type="component" value="Unassembled WGS sequence"/>
</dbReference>
<dbReference type="AlphaFoldDB" id="A0A7J8S6F7"/>
<sequence length="288" mass="33524">MDKMVYVSLEPFGLDLWKFIFEELKTKYKFADTPKIAKRISSARGEWALTDACEELERGKLLRYLIEVLYDESILLWHIATDLCYHPDDEKDWKDTSRQDGDKENCWNLFHKKNPTDGYDNHKKNLTDGQDDDTENSTDRQDNKKEELTYCIGKIGFRDTCAEAERFFKRGDLYPNQDKKACEELFGVRKDVGPQEVKGDRSKSVLFDACMLAKELNQMNNKWKIMSKVWVELMSYAASHCRASTHTTDLSQGREIITLFWLLMAHFGLGQRLQINEGHARAKLIVGK</sequence>
<accession>A0A7J8S6F7</accession>
<protein>
    <recommendedName>
        <fullName evidence="4">DUF4220 domain-containing protein</fullName>
    </recommendedName>
</protein>
<evidence type="ECO:0008006" key="4">
    <source>
        <dbReference type="Google" id="ProtNLM"/>
    </source>
</evidence>
<dbReference type="InterPro" id="IPR007658">
    <property type="entry name" value="DUF594"/>
</dbReference>
<dbReference type="PANTHER" id="PTHR31325">
    <property type="entry name" value="OS01G0798800 PROTEIN-RELATED"/>
    <property type="match status" value="1"/>
</dbReference>
<keyword evidence="3" id="KW-1185">Reference proteome</keyword>
<evidence type="ECO:0000313" key="3">
    <source>
        <dbReference type="Proteomes" id="UP000593561"/>
    </source>
</evidence>
<reference evidence="2 3" key="1">
    <citation type="journal article" date="2019" name="Genome Biol. Evol.">
        <title>Insights into the evolution of the New World diploid cottons (Gossypium, subgenus Houzingenia) based on genome sequencing.</title>
        <authorList>
            <person name="Grover C.E."/>
            <person name="Arick M.A. 2nd"/>
            <person name="Thrash A."/>
            <person name="Conover J.L."/>
            <person name="Sanders W.S."/>
            <person name="Peterson D.G."/>
            <person name="Frelichowski J.E."/>
            <person name="Scheffler J.A."/>
            <person name="Scheffler B.E."/>
            <person name="Wendel J.F."/>
        </authorList>
    </citation>
    <scope>NUCLEOTIDE SEQUENCE [LARGE SCALE GENOMIC DNA]</scope>
    <source>
        <strain evidence="2">27</strain>
        <tissue evidence="2">Leaf</tissue>
    </source>
</reference>
<name>A0A7J8S6F7_GOSDV</name>
<feature type="region of interest" description="Disordered" evidence="1">
    <location>
        <begin position="118"/>
        <end position="141"/>
    </location>
</feature>